<dbReference type="Pfam" id="PF00270">
    <property type="entry name" value="DEAD"/>
    <property type="match status" value="1"/>
</dbReference>
<dbReference type="InterPro" id="IPR018982">
    <property type="entry name" value="RQC_domain"/>
</dbReference>
<keyword evidence="10" id="KW-0067">ATP-binding</keyword>
<evidence type="ECO:0000256" key="7">
    <source>
        <dbReference type="ARBA" id="ARBA00022801"/>
    </source>
</evidence>
<dbReference type="RefSeq" id="WP_186888571.1">
    <property type="nucleotide sequence ID" value="NZ_JACONZ010000004.1"/>
</dbReference>
<dbReference type="EC" id="5.6.2.4" evidence="16"/>
<keyword evidence="8 20" id="KW-0347">Helicase</keyword>
<dbReference type="SMART" id="SM00487">
    <property type="entry name" value="DEXDc"/>
    <property type="match status" value="1"/>
</dbReference>
<evidence type="ECO:0000256" key="14">
    <source>
        <dbReference type="ARBA" id="ARBA00023235"/>
    </source>
</evidence>
<keyword evidence="4" id="KW-0479">Metal-binding</keyword>
<dbReference type="PROSITE" id="PS50967">
    <property type="entry name" value="HRDC"/>
    <property type="match status" value="1"/>
</dbReference>
<evidence type="ECO:0000256" key="10">
    <source>
        <dbReference type="ARBA" id="ARBA00022840"/>
    </source>
</evidence>
<dbReference type="GO" id="GO:0006310">
    <property type="term" value="P:DNA recombination"/>
    <property type="evidence" value="ECO:0007669"/>
    <property type="project" value="UniProtKB-UniRule"/>
</dbReference>
<dbReference type="InterPro" id="IPR004589">
    <property type="entry name" value="DNA_helicase_ATP-dep_RecQ"/>
</dbReference>
<evidence type="ECO:0000256" key="5">
    <source>
        <dbReference type="ARBA" id="ARBA00022741"/>
    </source>
</evidence>
<dbReference type="PROSITE" id="PS51192">
    <property type="entry name" value="HELICASE_ATP_BIND_1"/>
    <property type="match status" value="1"/>
</dbReference>
<comment type="catalytic activity">
    <reaction evidence="15">
        <text>Couples ATP hydrolysis with the unwinding of duplex DNA by translocating in the 3'-5' direction.</text>
        <dbReference type="EC" id="5.6.2.4"/>
    </reaction>
</comment>
<evidence type="ECO:0000313" key="20">
    <source>
        <dbReference type="EMBL" id="MBC5582229.1"/>
    </source>
</evidence>
<dbReference type="SUPFAM" id="SSF52540">
    <property type="entry name" value="P-loop containing nucleoside triphosphate hydrolases"/>
    <property type="match status" value="1"/>
</dbReference>
<evidence type="ECO:0000259" key="17">
    <source>
        <dbReference type="PROSITE" id="PS50967"/>
    </source>
</evidence>
<dbReference type="GO" id="GO:0030894">
    <property type="term" value="C:replisome"/>
    <property type="evidence" value="ECO:0007669"/>
    <property type="project" value="TreeGrafter"/>
</dbReference>
<dbReference type="InterPro" id="IPR001650">
    <property type="entry name" value="Helicase_C-like"/>
</dbReference>
<dbReference type="PROSITE" id="PS51194">
    <property type="entry name" value="HELICASE_CTER"/>
    <property type="match status" value="1"/>
</dbReference>
<keyword evidence="6" id="KW-0227">DNA damage</keyword>
<dbReference type="InterPro" id="IPR014001">
    <property type="entry name" value="Helicase_ATP-bd"/>
</dbReference>
<keyword evidence="13" id="KW-0234">DNA repair</keyword>
<dbReference type="AlphaFoldDB" id="A0A923I9A4"/>
<dbReference type="Gene3D" id="1.10.10.10">
    <property type="entry name" value="Winged helix-like DNA-binding domain superfamily/Winged helix DNA-binding domain"/>
    <property type="match status" value="1"/>
</dbReference>
<keyword evidence="7 20" id="KW-0378">Hydrolase</keyword>
<proteinExistence type="inferred from homology"/>
<evidence type="ECO:0000256" key="9">
    <source>
        <dbReference type="ARBA" id="ARBA00022833"/>
    </source>
</evidence>
<dbReference type="GO" id="GO:0006281">
    <property type="term" value="P:DNA repair"/>
    <property type="evidence" value="ECO:0007669"/>
    <property type="project" value="UniProtKB-KW"/>
</dbReference>
<dbReference type="Gene3D" id="1.10.150.80">
    <property type="entry name" value="HRDC domain"/>
    <property type="match status" value="1"/>
</dbReference>
<dbReference type="GO" id="GO:0006260">
    <property type="term" value="P:DNA replication"/>
    <property type="evidence" value="ECO:0007669"/>
    <property type="project" value="InterPro"/>
</dbReference>
<dbReference type="GO" id="GO:0005524">
    <property type="term" value="F:ATP binding"/>
    <property type="evidence" value="ECO:0007669"/>
    <property type="project" value="UniProtKB-KW"/>
</dbReference>
<evidence type="ECO:0000256" key="3">
    <source>
        <dbReference type="ARBA" id="ARBA00005446"/>
    </source>
</evidence>
<evidence type="ECO:0000256" key="4">
    <source>
        <dbReference type="ARBA" id="ARBA00022723"/>
    </source>
</evidence>
<name>A0A923I9A4_9FIRM</name>
<dbReference type="PANTHER" id="PTHR13710:SF105">
    <property type="entry name" value="ATP-DEPENDENT DNA HELICASE Q1"/>
    <property type="match status" value="1"/>
</dbReference>
<dbReference type="SMART" id="SM00490">
    <property type="entry name" value="HELICc"/>
    <property type="match status" value="1"/>
</dbReference>
<dbReference type="NCBIfam" id="TIGR01389">
    <property type="entry name" value="recQ"/>
    <property type="match status" value="1"/>
</dbReference>
<evidence type="ECO:0000256" key="16">
    <source>
        <dbReference type="NCBIfam" id="TIGR01389"/>
    </source>
</evidence>
<dbReference type="InterPro" id="IPR036390">
    <property type="entry name" value="WH_DNA-bd_sf"/>
</dbReference>
<dbReference type="GO" id="GO:0009378">
    <property type="term" value="F:four-way junction helicase activity"/>
    <property type="evidence" value="ECO:0007669"/>
    <property type="project" value="TreeGrafter"/>
</dbReference>
<dbReference type="PANTHER" id="PTHR13710">
    <property type="entry name" value="DNA HELICASE RECQ FAMILY MEMBER"/>
    <property type="match status" value="1"/>
</dbReference>
<dbReference type="GO" id="GO:0043138">
    <property type="term" value="F:3'-5' DNA helicase activity"/>
    <property type="evidence" value="ECO:0007669"/>
    <property type="project" value="UniProtKB-EC"/>
</dbReference>
<protein>
    <recommendedName>
        <fullName evidence="16">DNA helicase RecQ</fullName>
        <ecNumber evidence="16">5.6.2.4</ecNumber>
    </recommendedName>
</protein>
<evidence type="ECO:0000256" key="15">
    <source>
        <dbReference type="ARBA" id="ARBA00034617"/>
    </source>
</evidence>
<accession>A0A923I9A4</accession>
<keyword evidence="14" id="KW-0413">Isomerase</keyword>
<evidence type="ECO:0000256" key="1">
    <source>
        <dbReference type="ARBA" id="ARBA00001946"/>
    </source>
</evidence>
<dbReference type="InterPro" id="IPR027417">
    <property type="entry name" value="P-loop_NTPase"/>
</dbReference>
<keyword evidence="5" id="KW-0547">Nucleotide-binding</keyword>
<keyword evidence="12" id="KW-0233">DNA recombination</keyword>
<dbReference type="InterPro" id="IPR011545">
    <property type="entry name" value="DEAD/DEAH_box_helicase_dom"/>
</dbReference>
<dbReference type="Pfam" id="PF00570">
    <property type="entry name" value="HRDC"/>
    <property type="match status" value="1"/>
</dbReference>
<dbReference type="SUPFAM" id="SSF46785">
    <property type="entry name" value="Winged helix' DNA-binding domain"/>
    <property type="match status" value="1"/>
</dbReference>
<evidence type="ECO:0000259" key="18">
    <source>
        <dbReference type="PROSITE" id="PS51192"/>
    </source>
</evidence>
<evidence type="ECO:0000256" key="6">
    <source>
        <dbReference type="ARBA" id="ARBA00022763"/>
    </source>
</evidence>
<dbReference type="Pfam" id="PF00271">
    <property type="entry name" value="Helicase_C"/>
    <property type="match status" value="1"/>
</dbReference>
<dbReference type="InterPro" id="IPR032284">
    <property type="entry name" value="RecQ_Zn-bd"/>
</dbReference>
<dbReference type="Proteomes" id="UP000659630">
    <property type="component" value="Unassembled WGS sequence"/>
</dbReference>
<comment type="similarity">
    <text evidence="3">Belongs to the helicase family. RecQ subfamily.</text>
</comment>
<comment type="cofactor">
    <cofactor evidence="1">
        <name>Mg(2+)</name>
        <dbReference type="ChEBI" id="CHEBI:18420"/>
    </cofactor>
</comment>
<dbReference type="GO" id="GO:0046872">
    <property type="term" value="F:metal ion binding"/>
    <property type="evidence" value="ECO:0007669"/>
    <property type="project" value="UniProtKB-KW"/>
</dbReference>
<evidence type="ECO:0000256" key="8">
    <source>
        <dbReference type="ARBA" id="ARBA00022806"/>
    </source>
</evidence>
<evidence type="ECO:0000313" key="21">
    <source>
        <dbReference type="Proteomes" id="UP000659630"/>
    </source>
</evidence>
<evidence type="ECO:0000256" key="13">
    <source>
        <dbReference type="ARBA" id="ARBA00023204"/>
    </source>
</evidence>
<dbReference type="GO" id="GO:0016787">
    <property type="term" value="F:hydrolase activity"/>
    <property type="evidence" value="ECO:0007669"/>
    <property type="project" value="UniProtKB-KW"/>
</dbReference>
<keyword evidence="21" id="KW-1185">Reference proteome</keyword>
<dbReference type="Gene3D" id="3.40.50.300">
    <property type="entry name" value="P-loop containing nucleotide triphosphate hydrolases"/>
    <property type="match status" value="2"/>
</dbReference>
<dbReference type="InterPro" id="IPR006293">
    <property type="entry name" value="DNA_helicase_ATP-dep_RecQ_bac"/>
</dbReference>
<dbReference type="SMART" id="SM00341">
    <property type="entry name" value="HRDC"/>
    <property type="match status" value="1"/>
</dbReference>
<dbReference type="GO" id="GO:0043590">
    <property type="term" value="C:bacterial nucleoid"/>
    <property type="evidence" value="ECO:0007669"/>
    <property type="project" value="TreeGrafter"/>
</dbReference>
<dbReference type="CDD" id="cd18794">
    <property type="entry name" value="SF2_C_RecQ"/>
    <property type="match status" value="1"/>
</dbReference>
<dbReference type="EMBL" id="JACONZ010000004">
    <property type="protein sequence ID" value="MBC5582229.1"/>
    <property type="molecule type" value="Genomic_DNA"/>
</dbReference>
<gene>
    <name evidence="20" type="primary">recQ</name>
    <name evidence="20" type="ORF">H8S23_11995</name>
</gene>
<comment type="cofactor">
    <cofactor evidence="2">
        <name>Zn(2+)</name>
        <dbReference type="ChEBI" id="CHEBI:29105"/>
    </cofactor>
</comment>
<dbReference type="InterPro" id="IPR044876">
    <property type="entry name" value="HRDC_dom_sf"/>
</dbReference>
<reference evidence="20" key="1">
    <citation type="submission" date="2020-08" db="EMBL/GenBank/DDBJ databases">
        <title>Genome public.</title>
        <authorList>
            <person name="Liu C."/>
            <person name="Sun Q."/>
        </authorList>
    </citation>
    <scope>NUCLEOTIDE SEQUENCE</scope>
    <source>
        <strain evidence="20">BX8</strain>
    </source>
</reference>
<feature type="domain" description="HRDC" evidence="17">
    <location>
        <begin position="527"/>
        <end position="607"/>
    </location>
</feature>
<feature type="domain" description="Helicase ATP-binding" evidence="18">
    <location>
        <begin position="25"/>
        <end position="194"/>
    </location>
</feature>
<dbReference type="GO" id="GO:0005737">
    <property type="term" value="C:cytoplasm"/>
    <property type="evidence" value="ECO:0007669"/>
    <property type="project" value="TreeGrafter"/>
</dbReference>
<keyword evidence="9" id="KW-0862">Zinc</keyword>
<dbReference type="GO" id="GO:0009432">
    <property type="term" value="P:SOS response"/>
    <property type="evidence" value="ECO:0007669"/>
    <property type="project" value="UniProtKB-UniRule"/>
</dbReference>
<evidence type="ECO:0000256" key="2">
    <source>
        <dbReference type="ARBA" id="ARBA00001947"/>
    </source>
</evidence>
<dbReference type="InterPro" id="IPR002121">
    <property type="entry name" value="HRDC_dom"/>
</dbReference>
<dbReference type="CDD" id="cd17920">
    <property type="entry name" value="DEXHc_RecQ"/>
    <property type="match status" value="1"/>
</dbReference>
<dbReference type="GO" id="GO:0003677">
    <property type="term" value="F:DNA binding"/>
    <property type="evidence" value="ECO:0007669"/>
    <property type="project" value="UniProtKB-KW"/>
</dbReference>
<evidence type="ECO:0000259" key="19">
    <source>
        <dbReference type="PROSITE" id="PS51194"/>
    </source>
</evidence>
<keyword evidence="11" id="KW-0238">DNA-binding</keyword>
<dbReference type="Pfam" id="PF16124">
    <property type="entry name" value="RecQ_Zn_bind"/>
    <property type="match status" value="1"/>
</dbReference>
<dbReference type="InterPro" id="IPR036388">
    <property type="entry name" value="WH-like_DNA-bd_sf"/>
</dbReference>
<evidence type="ECO:0000256" key="12">
    <source>
        <dbReference type="ARBA" id="ARBA00023172"/>
    </source>
</evidence>
<dbReference type="FunFam" id="3.40.50.300:FF:001389">
    <property type="entry name" value="ATP-dependent DNA helicase RecQ"/>
    <property type="match status" value="1"/>
</dbReference>
<feature type="domain" description="Helicase C-terminal" evidence="19">
    <location>
        <begin position="218"/>
        <end position="362"/>
    </location>
</feature>
<dbReference type="Pfam" id="PF09382">
    <property type="entry name" value="RQC"/>
    <property type="match status" value="1"/>
</dbReference>
<dbReference type="NCBIfam" id="TIGR00614">
    <property type="entry name" value="recQ_fam"/>
    <property type="match status" value="1"/>
</dbReference>
<dbReference type="SUPFAM" id="SSF47819">
    <property type="entry name" value="HRDC-like"/>
    <property type="match status" value="1"/>
</dbReference>
<dbReference type="InterPro" id="IPR010997">
    <property type="entry name" value="HRDC-like_sf"/>
</dbReference>
<organism evidence="20 21">
    <name type="scientific">Anaerofilum hominis</name>
    <dbReference type="NCBI Taxonomy" id="2763016"/>
    <lineage>
        <taxon>Bacteria</taxon>
        <taxon>Bacillati</taxon>
        <taxon>Bacillota</taxon>
        <taxon>Clostridia</taxon>
        <taxon>Eubacteriales</taxon>
        <taxon>Oscillospiraceae</taxon>
        <taxon>Anaerofilum</taxon>
    </lineage>
</organism>
<dbReference type="SMART" id="SM00956">
    <property type="entry name" value="RQC"/>
    <property type="match status" value="1"/>
</dbReference>
<evidence type="ECO:0000256" key="11">
    <source>
        <dbReference type="ARBA" id="ARBA00023125"/>
    </source>
</evidence>
<comment type="caution">
    <text evidence="20">The sequence shown here is derived from an EMBL/GenBank/DDBJ whole genome shotgun (WGS) entry which is preliminary data.</text>
</comment>
<sequence length="608" mass="67652">MDQRQQLLQEIFGYPQFRPGQEPLIDSLLSGRDAVGIMPTGAGKSICYQLPALLLPGITVVVSPLISLMKDQVSALVQAGVRAAYINSSLTESQCRKAMENARGGMYKIIYVAPERLLTPGFLALGQFQAINMVCVDEAHCVSQWGQDFRPSYLDIPKYLDTLPARPVVGAFTATATEEVRGDIVELLGLREPEILVTGFDRPNLYFEVQAPGDKYAALKEYLFSHPDRSGIVYCLTRKTVEEVTARLCADGFAAARYHAGLDPAERRDNQDDFLYDRARIMVATNAFGMGIDKSNVSFVIHYNMPKNIESYYQEAGRAGRDGEAADCILLYSGRDVITNQFLIDHGEGKAELTEEQQLQLREKDKARLRQMTFYATTRGCLREFILKYFGERPASYCGNCSGCLSNFEEVDATAAAVLALGAVQASRRRYGVKTWVDALRGSKNEKTRRFGLTETTEYGALAEWSETRVRELFSLLLSDGLLYQTEEEYAVLALTPEGAAFLAEPSSLIMKCVRPRAAAPRSAPLREVDESLYAELKALRLTAARRAGVPAFVIFTDATLQKMCQLMPCDEAEFLKVPGVGRTKCERYAGEFLAAIRSYQERQKQPQ</sequence>